<reference evidence="1 2" key="1">
    <citation type="submission" date="2010-10" db="EMBL/GenBank/DDBJ databases">
        <title>The Genome Sequence of Loktanella phage pCB2051-A.</title>
        <authorList>
            <consortium name="The Broad Institute Genome Sequencing Platform"/>
            <person name="Henn M.R."/>
            <person name="Buchan A."/>
            <person name="Levin J."/>
            <person name="Malboeuf C."/>
            <person name="Casali M."/>
            <person name="Russ C."/>
            <person name="Lennon N."/>
            <person name="Chapman S.B."/>
            <person name="Erlich R."/>
            <person name="Young S.K."/>
            <person name="Yandava C."/>
            <person name="Zeng Q."/>
            <person name="Alvarado L."/>
            <person name="Anderson S."/>
            <person name="Berlin A."/>
            <person name="Chen Z."/>
            <person name="Freedman E."/>
            <person name="Gellesch M."/>
            <person name="Goldberg J."/>
            <person name="Green L."/>
            <person name="Griggs A."/>
            <person name="Gujja S."/>
            <person name="Heilman E.R."/>
            <person name="Heiman D."/>
            <person name="Hollinger A."/>
            <person name="Howarth C."/>
            <person name="Larson L."/>
            <person name="Mehta T."/>
            <person name="Pearson M."/>
            <person name="Roberts A."/>
            <person name="Ryan E."/>
            <person name="Saif S."/>
            <person name="Shea T."/>
            <person name="Shenoy N."/>
            <person name="Sisk P."/>
            <person name="Stolte C."/>
            <person name="Sykes S."/>
            <person name="White J."/>
            <person name="Haas B."/>
            <person name="Nusbaum C."/>
            <person name="Birren B."/>
        </authorList>
    </citation>
    <scope>NUCLEOTIDE SEQUENCE [LARGE SCALE GENOMIC DNA]</scope>
    <source>
        <strain evidence="2">pCB2051-A</strain>
    </source>
</reference>
<protein>
    <submittedName>
        <fullName evidence="1">Uncharacterized protein</fullName>
    </submittedName>
</protein>
<dbReference type="GeneID" id="15011532"/>
<dbReference type="Proteomes" id="UP000201389">
    <property type="component" value="Segment"/>
</dbReference>
<organism evidence="1 2">
    <name type="scientific">Loktanella phage pCB2051-A</name>
    <dbReference type="NCBI Taxonomy" id="754044"/>
    <lineage>
        <taxon>Viruses</taxon>
        <taxon>Duplodnaviria</taxon>
        <taxon>Heunggongvirae</taxon>
        <taxon>Uroviricota</taxon>
        <taxon>Caudoviricetes</taxon>
        <taxon>Casjensviridae</taxon>
        <taxon>Broinstvirus</taxon>
        <taxon>Broinstvirus pCB2051A</taxon>
    </lineage>
</organism>
<gene>
    <name evidence="1" type="ORF">LOKG_00063</name>
</gene>
<name>M4QT27_9CAUD</name>
<evidence type="ECO:0000313" key="1">
    <source>
        <dbReference type="EMBL" id="AGH31499.1"/>
    </source>
</evidence>
<keyword evidence="2" id="KW-1185">Reference proteome</keyword>
<dbReference type="EMBL" id="HQ632859">
    <property type="protein sequence ID" value="AGH31499.1"/>
    <property type="molecule type" value="Genomic_DNA"/>
</dbReference>
<proteinExistence type="predicted"/>
<sequence length="269" mass="30006">MPKVSTIKIQIKSAGSWLSTDVDVMVNASGVFYCEAPDWSKNYLQVGGTYHGIRFERRNRGAEPQIFSDTMALLNTGLHTIMKICHTPEVNTELVIRYNIQSDVSFWETSDGVICPNGYFASRMEDGATPDGRWAGGHEQQGMYGDHHSSKPSIGGYSLTVGAEAKIKRTEKLGEKLNITYENYYGDEDHFGTKHPAARLNGWCSFVLNKDYKEIPYSDEAAIYFYNMMLGVATISRMIQQATFDQGNLIAAIKSGKSPLQISNNKEKS</sequence>
<accession>M4QT27</accession>
<dbReference type="KEGG" id="vg:15011532"/>
<dbReference type="RefSeq" id="YP_007674959.1">
    <property type="nucleotide sequence ID" value="NC_020853.1"/>
</dbReference>
<evidence type="ECO:0000313" key="2">
    <source>
        <dbReference type="Proteomes" id="UP000201389"/>
    </source>
</evidence>